<reference evidence="2" key="1">
    <citation type="submission" date="2020-08" db="EMBL/GenBank/DDBJ databases">
        <title>Multicomponent nature underlies the extraordinary mechanical properties of spider dragline silk.</title>
        <authorList>
            <person name="Kono N."/>
            <person name="Nakamura H."/>
            <person name="Mori M."/>
            <person name="Yoshida Y."/>
            <person name="Ohtoshi R."/>
            <person name="Malay A.D."/>
            <person name="Moran D.A.P."/>
            <person name="Tomita M."/>
            <person name="Numata K."/>
            <person name="Arakawa K."/>
        </authorList>
    </citation>
    <scope>NUCLEOTIDE SEQUENCE</scope>
</reference>
<name>A0A8X6IPU3_NEPPI</name>
<feature type="region of interest" description="Disordered" evidence="1">
    <location>
        <begin position="32"/>
        <end position="62"/>
    </location>
</feature>
<feature type="compositionally biased region" description="Basic residues" evidence="1">
    <location>
        <begin position="151"/>
        <end position="162"/>
    </location>
</feature>
<proteinExistence type="predicted"/>
<sequence length="215" mass="24902">MSRTIPIVLQETLPFVILTLFSFVKEMIVHKNGSEDPDEQEIKEEEDSENLEEEEMEVDVDPDIKKMRVYAPVVPRQSLSTCSQYKEMAERRPEEEELDSEEEYELLHGPQDHGDRTWSGSSEVAPTPEPAPRRGFVEEGPPNPDLGPRVRLSKKTPPRPPRRVSQGERGEEESAPPQVPRRSDRQQQQREQQEGQQQRQEGRQRRRRNAICISP</sequence>
<evidence type="ECO:0000256" key="1">
    <source>
        <dbReference type="SAM" id="MobiDB-lite"/>
    </source>
</evidence>
<feature type="compositionally biased region" description="Acidic residues" evidence="1">
    <location>
        <begin position="95"/>
        <end position="104"/>
    </location>
</feature>
<evidence type="ECO:0000313" key="2">
    <source>
        <dbReference type="EMBL" id="GFS54064.1"/>
    </source>
</evidence>
<feature type="region of interest" description="Disordered" evidence="1">
    <location>
        <begin position="77"/>
        <end position="215"/>
    </location>
</feature>
<comment type="caution">
    <text evidence="2">The sequence shown here is derived from an EMBL/GenBank/DDBJ whole genome shotgun (WGS) entry which is preliminary data.</text>
</comment>
<keyword evidence="3" id="KW-1185">Reference proteome</keyword>
<evidence type="ECO:0000313" key="3">
    <source>
        <dbReference type="Proteomes" id="UP000887013"/>
    </source>
</evidence>
<organism evidence="2 3">
    <name type="scientific">Nephila pilipes</name>
    <name type="common">Giant wood spider</name>
    <name type="synonym">Nephila maculata</name>
    <dbReference type="NCBI Taxonomy" id="299642"/>
    <lineage>
        <taxon>Eukaryota</taxon>
        <taxon>Metazoa</taxon>
        <taxon>Ecdysozoa</taxon>
        <taxon>Arthropoda</taxon>
        <taxon>Chelicerata</taxon>
        <taxon>Arachnida</taxon>
        <taxon>Araneae</taxon>
        <taxon>Araneomorphae</taxon>
        <taxon>Entelegynae</taxon>
        <taxon>Araneoidea</taxon>
        <taxon>Nephilidae</taxon>
        <taxon>Nephila</taxon>
    </lineage>
</organism>
<gene>
    <name evidence="2" type="ORF">NPIL_155801</name>
</gene>
<accession>A0A8X6IPU3</accession>
<dbReference type="Proteomes" id="UP000887013">
    <property type="component" value="Unassembled WGS sequence"/>
</dbReference>
<dbReference type="AlphaFoldDB" id="A0A8X6IPU3"/>
<feature type="compositionally biased region" description="Acidic residues" evidence="1">
    <location>
        <begin position="35"/>
        <end position="61"/>
    </location>
</feature>
<dbReference type="EMBL" id="BMAW01046182">
    <property type="protein sequence ID" value="GFS54064.1"/>
    <property type="molecule type" value="Genomic_DNA"/>
</dbReference>
<feature type="compositionally biased region" description="Basic and acidic residues" evidence="1">
    <location>
        <begin position="181"/>
        <end position="193"/>
    </location>
</feature>
<protein>
    <submittedName>
        <fullName evidence="2">Uncharacterized protein</fullName>
    </submittedName>
</protein>